<keyword evidence="10 11" id="KW-0807">Transducer</keyword>
<evidence type="ECO:0000259" key="13">
    <source>
        <dbReference type="PROSITE" id="PS50262"/>
    </source>
</evidence>
<gene>
    <name evidence="14" type="ORF">HHUSO_G19643</name>
</gene>
<dbReference type="PROSITE" id="PS00237">
    <property type="entry name" value="G_PROTEIN_RECEP_F1_1"/>
    <property type="match status" value="1"/>
</dbReference>
<evidence type="ECO:0000256" key="12">
    <source>
        <dbReference type="SAM" id="Phobius"/>
    </source>
</evidence>
<feature type="domain" description="G-protein coupled receptors family 1 profile" evidence="13">
    <location>
        <begin position="20"/>
        <end position="261"/>
    </location>
</feature>
<feature type="transmembrane region" description="Helical" evidence="12">
    <location>
        <begin position="36"/>
        <end position="60"/>
    </location>
</feature>
<proteinExistence type="inferred from homology"/>
<evidence type="ECO:0000256" key="9">
    <source>
        <dbReference type="ARBA" id="ARBA00023180"/>
    </source>
</evidence>
<accession>A0ABR0Z2E2</accession>
<evidence type="ECO:0000256" key="1">
    <source>
        <dbReference type="ARBA" id="ARBA00004651"/>
    </source>
</evidence>
<evidence type="ECO:0000256" key="5">
    <source>
        <dbReference type="ARBA" id="ARBA00023040"/>
    </source>
</evidence>
<protein>
    <submittedName>
        <fullName evidence="14">G-protein coupled receptor 4-like</fullName>
    </submittedName>
</protein>
<reference evidence="14 15" key="1">
    <citation type="submission" date="2021-05" db="EMBL/GenBank/DDBJ databases">
        <authorList>
            <person name="Zahm M."/>
            <person name="Klopp C."/>
            <person name="Cabau C."/>
            <person name="Kuhl H."/>
            <person name="Suciu R."/>
            <person name="Ciorpac M."/>
            <person name="Holostenco D."/>
            <person name="Gessner J."/>
            <person name="Wuertz S."/>
            <person name="Hohne C."/>
            <person name="Stock M."/>
            <person name="Gislard M."/>
            <person name="Lluch J."/>
            <person name="Milhes M."/>
            <person name="Lampietro C."/>
            <person name="Lopez Roques C."/>
            <person name="Donnadieu C."/>
            <person name="Du K."/>
            <person name="Schartl M."/>
            <person name="Guiguen Y."/>
        </authorList>
    </citation>
    <scope>NUCLEOTIDE SEQUENCE [LARGE SCALE GENOMIC DNA]</scope>
    <source>
        <strain evidence="14">Hh-F2</strain>
        <tissue evidence="14">Blood</tissue>
    </source>
</reference>
<feature type="transmembrane region" description="Helical" evidence="12">
    <location>
        <begin position="200"/>
        <end position="223"/>
    </location>
</feature>
<evidence type="ECO:0000256" key="8">
    <source>
        <dbReference type="ARBA" id="ARBA00023170"/>
    </source>
</evidence>
<dbReference type="SUPFAM" id="SSF81321">
    <property type="entry name" value="Family A G protein-coupled receptor-like"/>
    <property type="match status" value="1"/>
</dbReference>
<dbReference type="InterPro" id="IPR017452">
    <property type="entry name" value="GPCR_Rhodpsn_7TM"/>
</dbReference>
<name>A0ABR0Z2E2_HUSHU</name>
<feature type="transmembrane region" description="Helical" evidence="12">
    <location>
        <begin position="84"/>
        <end position="104"/>
    </location>
</feature>
<feature type="transmembrane region" description="Helical" evidence="12">
    <location>
        <begin position="116"/>
        <end position="138"/>
    </location>
</feature>
<dbReference type="Proteomes" id="UP001369086">
    <property type="component" value="Unassembled WGS sequence"/>
</dbReference>
<evidence type="ECO:0000256" key="6">
    <source>
        <dbReference type="ARBA" id="ARBA00023136"/>
    </source>
</evidence>
<keyword evidence="6 12" id="KW-0472">Membrane</keyword>
<organism evidence="14 15">
    <name type="scientific">Huso huso</name>
    <name type="common">Beluga</name>
    <name type="synonym">Acipenser huso</name>
    <dbReference type="NCBI Taxonomy" id="61971"/>
    <lineage>
        <taxon>Eukaryota</taxon>
        <taxon>Metazoa</taxon>
        <taxon>Chordata</taxon>
        <taxon>Craniata</taxon>
        <taxon>Vertebrata</taxon>
        <taxon>Euteleostomi</taxon>
        <taxon>Actinopterygii</taxon>
        <taxon>Chondrostei</taxon>
        <taxon>Acipenseriformes</taxon>
        <taxon>Acipenseridae</taxon>
        <taxon>Huso</taxon>
    </lineage>
</organism>
<comment type="similarity">
    <text evidence="11">Belongs to the G-protein coupled receptor 1 family.</text>
</comment>
<keyword evidence="8 11" id="KW-0675">Receptor</keyword>
<evidence type="ECO:0000256" key="11">
    <source>
        <dbReference type="RuleBase" id="RU000688"/>
    </source>
</evidence>
<dbReference type="EMBL" id="JAHFZB010000018">
    <property type="protein sequence ID" value="KAK6479004.1"/>
    <property type="molecule type" value="Genomic_DNA"/>
</dbReference>
<evidence type="ECO:0000256" key="2">
    <source>
        <dbReference type="ARBA" id="ARBA00022475"/>
    </source>
</evidence>
<dbReference type="PANTHER" id="PTHR24234:SF10">
    <property type="entry name" value="G-PROTEIN COUPLED RECEPTOR 4"/>
    <property type="match status" value="1"/>
</dbReference>
<dbReference type="Pfam" id="PF00001">
    <property type="entry name" value="7tm_1"/>
    <property type="match status" value="1"/>
</dbReference>
<keyword evidence="7" id="KW-1015">Disulfide bond</keyword>
<keyword evidence="4 12" id="KW-1133">Transmembrane helix</keyword>
<evidence type="ECO:0000256" key="4">
    <source>
        <dbReference type="ARBA" id="ARBA00022989"/>
    </source>
</evidence>
<evidence type="ECO:0000256" key="7">
    <source>
        <dbReference type="ARBA" id="ARBA00023157"/>
    </source>
</evidence>
<evidence type="ECO:0000313" key="15">
    <source>
        <dbReference type="Proteomes" id="UP001369086"/>
    </source>
</evidence>
<feature type="transmembrane region" description="Helical" evidence="12">
    <location>
        <begin position="158"/>
        <end position="179"/>
    </location>
</feature>
<evidence type="ECO:0000256" key="3">
    <source>
        <dbReference type="ARBA" id="ARBA00022692"/>
    </source>
</evidence>
<keyword evidence="15" id="KW-1185">Reference proteome</keyword>
<dbReference type="PRINTS" id="PR00237">
    <property type="entry name" value="GPCRRHODOPSN"/>
</dbReference>
<dbReference type="InterPro" id="IPR000276">
    <property type="entry name" value="GPCR_Rhodpsn"/>
</dbReference>
<evidence type="ECO:0000256" key="10">
    <source>
        <dbReference type="ARBA" id="ARBA00023224"/>
    </source>
</evidence>
<keyword evidence="3 11" id="KW-0812">Transmembrane</keyword>
<keyword evidence="5 11" id="KW-0297">G-protein coupled receptor</keyword>
<dbReference type="PANTHER" id="PTHR24234">
    <property type="entry name" value="LYSOPHOSPHATIDIC ACID RECEPTOR 5/SPHINGOSYLPHOSPHORYLCHOLINE RECEPTOR"/>
    <property type="match status" value="1"/>
</dbReference>
<dbReference type="Gene3D" id="1.20.1070.10">
    <property type="entry name" value="Rhodopsin 7-helix transmembrane proteins"/>
    <property type="match status" value="1"/>
</dbReference>
<keyword evidence="2" id="KW-1003">Cell membrane</keyword>
<comment type="subcellular location">
    <subcellularLocation>
        <location evidence="1">Cell membrane</location>
        <topology evidence="1">Multi-pass membrane protein</topology>
    </subcellularLocation>
</comment>
<keyword evidence="9" id="KW-0325">Glycoprotein</keyword>
<dbReference type="PROSITE" id="PS50262">
    <property type="entry name" value="G_PROTEIN_RECEP_F1_2"/>
    <property type="match status" value="1"/>
</dbReference>
<evidence type="ECO:0000313" key="14">
    <source>
        <dbReference type="EMBL" id="KAK6479004.1"/>
    </source>
</evidence>
<feature type="transmembrane region" description="Helical" evidence="12">
    <location>
        <begin position="243"/>
        <end position="264"/>
    </location>
</feature>
<sequence length="308" mass="35490">MEVRNSQNGSNSTGTCIKEDDMYVNTLFLSDSLLSIFYPVYLVNLCVSDLLYILSLPVWIQNSLRPHVGNTLCSLTYFIMDNSFYIAASFLCCISADRYLAVVYPLYFATLRSVKFAVQMSIVIWVVELSLHIIYLYYEDMLYSFSDNKPPIPEKVAIVNLIRCLTGFLLPLLLMFFFYMRILKSVFASTGTEDSEKRKIMRLLFLLLMTYFVSFAPYQTIMFLRSIWEPRNCAFAEQMRHPYLLSVALTTLNSVLDPVFYCFVSESAKNEIKKLQQSLKGKLKNMPFKKSPSTSTVHTVSLNQIHPC</sequence>
<comment type="caution">
    <text evidence="14">The sequence shown here is derived from an EMBL/GenBank/DDBJ whole genome shotgun (WGS) entry which is preliminary data.</text>
</comment>